<feature type="chain" id="PRO_5035738594" description="SMB domain-containing protein" evidence="1">
    <location>
        <begin position="30"/>
        <end position="541"/>
    </location>
</feature>
<evidence type="ECO:0008006" key="4">
    <source>
        <dbReference type="Google" id="ProtNLM"/>
    </source>
</evidence>
<gene>
    <name evidence="2" type="ORF">MEDL_19970</name>
</gene>
<dbReference type="EMBL" id="CAJPWZ010001025">
    <property type="protein sequence ID" value="CAG2205619.1"/>
    <property type="molecule type" value="Genomic_DNA"/>
</dbReference>
<dbReference type="OrthoDB" id="6134459at2759"/>
<dbReference type="Proteomes" id="UP000683360">
    <property type="component" value="Unassembled WGS sequence"/>
</dbReference>
<dbReference type="PROSITE" id="PS51257">
    <property type="entry name" value="PROKAR_LIPOPROTEIN"/>
    <property type="match status" value="1"/>
</dbReference>
<evidence type="ECO:0000256" key="1">
    <source>
        <dbReference type="SAM" id="SignalP"/>
    </source>
</evidence>
<name>A0A8S3RFR8_MYTED</name>
<evidence type="ECO:0000313" key="2">
    <source>
        <dbReference type="EMBL" id="CAG2205619.1"/>
    </source>
</evidence>
<feature type="signal peptide" evidence="1">
    <location>
        <begin position="1"/>
        <end position="29"/>
    </location>
</feature>
<dbReference type="PANTHER" id="PTHR45902:SF1">
    <property type="entry name" value="LATROPHILIN RECEPTOR-LIKE PROTEIN A"/>
    <property type="match status" value="1"/>
</dbReference>
<dbReference type="PANTHER" id="PTHR45902">
    <property type="entry name" value="LATROPHILIN RECEPTOR-LIKE PROTEIN A"/>
    <property type="match status" value="1"/>
</dbReference>
<keyword evidence="1" id="KW-0732">Signal</keyword>
<organism evidence="2 3">
    <name type="scientific">Mytilus edulis</name>
    <name type="common">Blue mussel</name>
    <dbReference type="NCBI Taxonomy" id="6550"/>
    <lineage>
        <taxon>Eukaryota</taxon>
        <taxon>Metazoa</taxon>
        <taxon>Spiralia</taxon>
        <taxon>Lophotrochozoa</taxon>
        <taxon>Mollusca</taxon>
        <taxon>Bivalvia</taxon>
        <taxon>Autobranchia</taxon>
        <taxon>Pteriomorphia</taxon>
        <taxon>Mytilida</taxon>
        <taxon>Mytiloidea</taxon>
        <taxon>Mytilidae</taxon>
        <taxon>Mytilinae</taxon>
        <taxon>Mytilus</taxon>
    </lineage>
</organism>
<comment type="caution">
    <text evidence="2">The sequence shown here is derived from an EMBL/GenBank/DDBJ whole genome shotgun (WGS) entry which is preliminary data.</text>
</comment>
<dbReference type="InterPro" id="IPR053231">
    <property type="entry name" value="GPCR_LN-TM7"/>
</dbReference>
<proteinExistence type="predicted"/>
<dbReference type="AlphaFoldDB" id="A0A8S3RFR8"/>
<keyword evidence="3" id="KW-1185">Reference proteome</keyword>
<reference evidence="2" key="1">
    <citation type="submission" date="2021-03" db="EMBL/GenBank/DDBJ databases">
        <authorList>
            <person name="Bekaert M."/>
        </authorList>
    </citation>
    <scope>NUCLEOTIDE SEQUENCE</scope>
</reference>
<protein>
    <recommendedName>
        <fullName evidence="4">SMB domain-containing protein</fullName>
    </recommendedName>
</protein>
<accession>A0A8S3RFR8</accession>
<sequence>MIVCKMFLLESCLKFSIIVSLSQFAFVGCQDSNDGTLESTEQYSNLLGYTDAMQDQTHIVTSLDTTSSETNGKVDVLSDSCSMYGTCEYISDMQIPICHCDEICNRYKDCCIDANIIDVNDTGDPQFECISDVIQSNDKREYYGIFVINSCPKHLRDTAIDKKCRTDDLLEAGPWVASETNLVFQNRFCAACYNVDSYKPFALNISAIPQDFFLEQINSTTIGKLIDLLTDPWKHKIKTQLIPPENIDIRFCLMIDQPPEDRDDYCLDYKLNPVIDIGPHNFPNRNPVYRNQFCLPTNHYFECLGKYKDIIVPFEEMHSLFPLSVMFPFKRRNHRCENEVNGLCIDNELYVNYETNKIFSLISSTFITWSVVEQLVQIMSWSIHAEIKAVQIRYYNINGVNGTGKNNYTSYVINQIHMNARIQKKLTANAMLDFETKYKNAVWSITINDSNGLAEVNIVEDSSLSTLVYPKKKLNEQEIETKTENLNVDIKGNFTSRLCDKTVIVCNIIDGNRDQELTVKEITCIDFPKDQQQLLTRWMLA</sequence>
<evidence type="ECO:0000313" key="3">
    <source>
        <dbReference type="Proteomes" id="UP000683360"/>
    </source>
</evidence>